<organism evidence="2 3">
    <name type="scientific">Sanghuangporus baumii</name>
    <name type="common">Phellinus baumii</name>
    <dbReference type="NCBI Taxonomy" id="108892"/>
    <lineage>
        <taxon>Eukaryota</taxon>
        <taxon>Fungi</taxon>
        <taxon>Dikarya</taxon>
        <taxon>Basidiomycota</taxon>
        <taxon>Agaricomycotina</taxon>
        <taxon>Agaricomycetes</taxon>
        <taxon>Hymenochaetales</taxon>
        <taxon>Hymenochaetaceae</taxon>
        <taxon>Sanghuangporus</taxon>
    </lineage>
</organism>
<evidence type="ECO:0000313" key="3">
    <source>
        <dbReference type="Proteomes" id="UP000757232"/>
    </source>
</evidence>
<gene>
    <name evidence="2" type="ORF">A7U60_g7795</name>
</gene>
<evidence type="ECO:0000313" key="2">
    <source>
        <dbReference type="EMBL" id="OCB85169.1"/>
    </source>
</evidence>
<comment type="caution">
    <text evidence="2">The sequence shown here is derived from an EMBL/GenBank/DDBJ whole genome shotgun (WGS) entry which is preliminary data.</text>
</comment>
<feature type="region of interest" description="Disordered" evidence="1">
    <location>
        <begin position="1"/>
        <end position="21"/>
    </location>
</feature>
<dbReference type="AlphaFoldDB" id="A0A9Q5HSQ5"/>
<dbReference type="Proteomes" id="UP000757232">
    <property type="component" value="Unassembled WGS sequence"/>
</dbReference>
<reference evidence="2" key="1">
    <citation type="submission" date="2016-06" db="EMBL/GenBank/DDBJ databases">
        <title>Draft Genome sequence of the fungus Inonotus baumii.</title>
        <authorList>
            <person name="Zhu H."/>
            <person name="Lin W."/>
        </authorList>
    </citation>
    <scope>NUCLEOTIDE SEQUENCE</scope>
    <source>
        <strain evidence="2">821</strain>
    </source>
</reference>
<proteinExistence type="predicted"/>
<name>A0A9Q5HSQ5_SANBA</name>
<sequence length="156" mass="17564">MSSSRTGSRGGGRSSASTNAKVTIQQAKNTAKAVQDLGLVKNYRSLMKAYLAYEKSIKTAREGIQRNEQELRELPDEIERAAILGHAQQEAELEHALTTTRPADLNMYQNWARRLESTLIKEAQNVDKKIVDHVPKDHEITEDNIIEIRARINPGR</sequence>
<evidence type="ECO:0000256" key="1">
    <source>
        <dbReference type="SAM" id="MobiDB-lite"/>
    </source>
</evidence>
<dbReference type="EMBL" id="LNZH02000211">
    <property type="protein sequence ID" value="OCB85169.1"/>
    <property type="molecule type" value="Genomic_DNA"/>
</dbReference>
<protein>
    <submittedName>
        <fullName evidence="2">Uncharacterized protein</fullName>
    </submittedName>
</protein>
<keyword evidence="3" id="KW-1185">Reference proteome</keyword>
<accession>A0A9Q5HSQ5</accession>